<proteinExistence type="predicted"/>
<name>A0A9P5VEI8_9FUNG</name>
<keyword evidence="2" id="KW-1185">Reference proteome</keyword>
<sequence>MDYIRPPHEEAKRLALKIGYATGGYRFKQYFRECGVRGKVALTKGRGYYNL</sequence>
<dbReference type="OrthoDB" id="2449541at2759"/>
<dbReference type="AlphaFoldDB" id="A0A9P5VEI8"/>
<comment type="caution">
    <text evidence="1">The sequence shown here is derived from an EMBL/GenBank/DDBJ whole genome shotgun (WGS) entry which is preliminary data.</text>
</comment>
<dbReference type="EMBL" id="JAAAUQ010000069">
    <property type="protein sequence ID" value="KAF9155389.1"/>
    <property type="molecule type" value="Genomic_DNA"/>
</dbReference>
<evidence type="ECO:0000313" key="2">
    <source>
        <dbReference type="Proteomes" id="UP000748756"/>
    </source>
</evidence>
<dbReference type="Proteomes" id="UP000748756">
    <property type="component" value="Unassembled WGS sequence"/>
</dbReference>
<gene>
    <name evidence="1" type="ORF">BG015_010039</name>
</gene>
<accession>A0A9P5VEI8</accession>
<organism evidence="1 2">
    <name type="scientific">Linnemannia schmuckeri</name>
    <dbReference type="NCBI Taxonomy" id="64567"/>
    <lineage>
        <taxon>Eukaryota</taxon>
        <taxon>Fungi</taxon>
        <taxon>Fungi incertae sedis</taxon>
        <taxon>Mucoromycota</taxon>
        <taxon>Mortierellomycotina</taxon>
        <taxon>Mortierellomycetes</taxon>
        <taxon>Mortierellales</taxon>
        <taxon>Mortierellaceae</taxon>
        <taxon>Linnemannia</taxon>
    </lineage>
</organism>
<reference evidence="1" key="1">
    <citation type="journal article" date="2020" name="Fungal Divers.">
        <title>Resolving the Mortierellaceae phylogeny through synthesis of multi-gene phylogenetics and phylogenomics.</title>
        <authorList>
            <person name="Vandepol N."/>
            <person name="Liber J."/>
            <person name="Desiro A."/>
            <person name="Na H."/>
            <person name="Kennedy M."/>
            <person name="Barry K."/>
            <person name="Grigoriev I.V."/>
            <person name="Miller A.N."/>
            <person name="O'Donnell K."/>
            <person name="Stajich J.E."/>
            <person name="Bonito G."/>
        </authorList>
    </citation>
    <scope>NUCLEOTIDE SEQUENCE</scope>
    <source>
        <strain evidence="1">NRRL 6426</strain>
    </source>
</reference>
<evidence type="ECO:0000313" key="1">
    <source>
        <dbReference type="EMBL" id="KAF9155389.1"/>
    </source>
</evidence>
<protein>
    <submittedName>
        <fullName evidence="1">Uncharacterized protein</fullName>
    </submittedName>
</protein>